<proteinExistence type="predicted"/>
<protein>
    <recommendedName>
        <fullName evidence="3">Ferredoxin</fullName>
    </recommendedName>
</protein>
<evidence type="ECO:0008006" key="3">
    <source>
        <dbReference type="Google" id="ProtNLM"/>
    </source>
</evidence>
<sequence length="69" mass="7855">MEKPKLVLTREDWYHNCGDGCCFDFGADLYINDERVEGVDLSDESPEDALEAVLEHLGYEVVWDEGSDD</sequence>
<gene>
    <name evidence="1" type="ORF">J2S08_000239</name>
</gene>
<accession>A0ABT9WMN1</accession>
<evidence type="ECO:0000313" key="1">
    <source>
        <dbReference type="EMBL" id="MDQ0174408.1"/>
    </source>
</evidence>
<name>A0ABT9WMN1_9BACI</name>
<organism evidence="1 2">
    <name type="scientific">Bacillus chungangensis</name>
    <dbReference type="NCBI Taxonomy" id="587633"/>
    <lineage>
        <taxon>Bacteria</taxon>
        <taxon>Bacillati</taxon>
        <taxon>Bacillota</taxon>
        <taxon>Bacilli</taxon>
        <taxon>Bacillales</taxon>
        <taxon>Bacillaceae</taxon>
        <taxon>Bacillus</taxon>
    </lineage>
</organism>
<dbReference type="Proteomes" id="UP001223586">
    <property type="component" value="Unassembled WGS sequence"/>
</dbReference>
<evidence type="ECO:0000313" key="2">
    <source>
        <dbReference type="Proteomes" id="UP001223586"/>
    </source>
</evidence>
<comment type="caution">
    <text evidence="1">The sequence shown here is derived from an EMBL/GenBank/DDBJ whole genome shotgun (WGS) entry which is preliminary data.</text>
</comment>
<dbReference type="RefSeq" id="WP_307225854.1">
    <property type="nucleotide sequence ID" value="NZ_JAUSTT010000001.1"/>
</dbReference>
<dbReference type="EMBL" id="JAUSTT010000001">
    <property type="protein sequence ID" value="MDQ0174408.1"/>
    <property type="molecule type" value="Genomic_DNA"/>
</dbReference>
<reference evidence="1 2" key="1">
    <citation type="submission" date="2023-07" db="EMBL/GenBank/DDBJ databases">
        <title>Genomic Encyclopedia of Type Strains, Phase IV (KMG-IV): sequencing the most valuable type-strain genomes for metagenomic binning, comparative biology and taxonomic classification.</title>
        <authorList>
            <person name="Goeker M."/>
        </authorList>
    </citation>
    <scope>NUCLEOTIDE SEQUENCE [LARGE SCALE GENOMIC DNA]</scope>
    <source>
        <strain evidence="1 2">DSM 23837</strain>
    </source>
</reference>
<keyword evidence="2" id="KW-1185">Reference proteome</keyword>